<dbReference type="STRING" id="6832.A0A553PPE3"/>
<dbReference type="CDD" id="cd01040">
    <property type="entry name" value="Mb-like"/>
    <property type="match status" value="1"/>
</dbReference>
<proteinExistence type="predicted"/>
<evidence type="ECO:0000256" key="5">
    <source>
        <dbReference type="ARBA" id="ARBA00023004"/>
    </source>
</evidence>
<keyword evidence="9" id="KW-1185">Reference proteome</keyword>
<dbReference type="InterPro" id="IPR050532">
    <property type="entry name" value="Globin-like_OT"/>
</dbReference>
<evidence type="ECO:0000256" key="2">
    <source>
        <dbReference type="ARBA" id="ARBA00022617"/>
    </source>
</evidence>
<evidence type="ECO:0000256" key="6">
    <source>
        <dbReference type="SAM" id="MobiDB-lite"/>
    </source>
</evidence>
<evidence type="ECO:0000313" key="9">
    <source>
        <dbReference type="Proteomes" id="UP000318571"/>
    </source>
</evidence>
<dbReference type="AlphaFoldDB" id="A0A553PPE3"/>
<dbReference type="Proteomes" id="UP000318571">
    <property type="component" value="Chromosome 6"/>
</dbReference>
<dbReference type="PANTHER" id="PTHR46458:SF1">
    <property type="entry name" value="GEO09476P1"/>
    <property type="match status" value="1"/>
</dbReference>
<dbReference type="InterPro" id="IPR009050">
    <property type="entry name" value="Globin-like_sf"/>
</dbReference>
<keyword evidence="2" id="KW-0349">Heme</keyword>
<evidence type="ECO:0000256" key="1">
    <source>
        <dbReference type="ARBA" id="ARBA00022448"/>
    </source>
</evidence>
<dbReference type="GO" id="GO:0046872">
    <property type="term" value="F:metal ion binding"/>
    <property type="evidence" value="ECO:0007669"/>
    <property type="project" value="UniProtKB-KW"/>
</dbReference>
<dbReference type="InterPro" id="IPR044399">
    <property type="entry name" value="Mb-like_M"/>
</dbReference>
<keyword evidence="1" id="KW-0813">Transport</keyword>
<organism evidence="8 9">
    <name type="scientific">Tigriopus californicus</name>
    <name type="common">Marine copepod</name>
    <dbReference type="NCBI Taxonomy" id="6832"/>
    <lineage>
        <taxon>Eukaryota</taxon>
        <taxon>Metazoa</taxon>
        <taxon>Ecdysozoa</taxon>
        <taxon>Arthropoda</taxon>
        <taxon>Crustacea</taxon>
        <taxon>Multicrustacea</taxon>
        <taxon>Hexanauplia</taxon>
        <taxon>Copepoda</taxon>
        <taxon>Harpacticoida</taxon>
        <taxon>Harpacticidae</taxon>
        <taxon>Tigriopus</taxon>
    </lineage>
</organism>
<dbReference type="Pfam" id="PF00042">
    <property type="entry name" value="Globin"/>
    <property type="match status" value="1"/>
</dbReference>
<feature type="compositionally biased region" description="Acidic residues" evidence="6">
    <location>
        <begin position="253"/>
        <end position="264"/>
    </location>
</feature>
<dbReference type="GO" id="GO:0020037">
    <property type="term" value="F:heme binding"/>
    <property type="evidence" value="ECO:0007669"/>
    <property type="project" value="InterPro"/>
</dbReference>
<reference evidence="8 9" key="1">
    <citation type="journal article" date="2018" name="Nat. Ecol. Evol.">
        <title>Genomic signatures of mitonuclear coevolution across populations of Tigriopus californicus.</title>
        <authorList>
            <person name="Barreto F.S."/>
            <person name="Watson E.T."/>
            <person name="Lima T.G."/>
            <person name="Willett C.S."/>
            <person name="Edmands S."/>
            <person name="Li W."/>
            <person name="Burton R.S."/>
        </authorList>
    </citation>
    <scope>NUCLEOTIDE SEQUENCE [LARGE SCALE GENOMIC DNA]</scope>
    <source>
        <strain evidence="8 9">San Diego</strain>
    </source>
</reference>
<dbReference type="InterPro" id="IPR012292">
    <property type="entry name" value="Globin/Proto"/>
</dbReference>
<keyword evidence="3" id="KW-0561">Oxygen transport</keyword>
<dbReference type="PANTHER" id="PTHR46458">
    <property type="entry name" value="BLR2807 PROTEIN"/>
    <property type="match status" value="1"/>
</dbReference>
<evidence type="ECO:0000313" key="8">
    <source>
        <dbReference type="EMBL" id="TRY79547.1"/>
    </source>
</evidence>
<sequence>MRMGQIYSLDSAFRTRKSIGNSLAQDFAAVVKLIKSSPLSDDILLTTPKTSAHKAFRNYIDPQKKKKEAMSKHIGNMSNLFNIGFIDADNIQQFWPKIEKYLLPIGIRVFISMLESRCEKIPACKKTCCNGRDSSKSQPCPNQIILNEELQKFVLLLMGLMRRTVKHINNQASVLKLLHKVSRKHFSKLNLDITKIDHEAIGVHFSNAIRDIIIHTTAFTPDVEGSYSFLIRTLVVAMQRLALTPPPEHEGDTNSDEEDPDEPIDILIHSNNGSILSRPFNGAPFRGSLGSMGPNPSIAGESGTIRKQQALAKRTPKSARFSSIASSSNPITNVYPKFDKVLLEYGCQTFQDFFEMNPDLLCQFDQYHVIKLDENVNVADALKMHTSKILALVEDIASNSENPANIMSLLKDLGKHHNEQGITEEHLDMMGPIICHTIRPVVFKAGLWSIEVEKSWNHLFEMLAALMKKGFPHASQRSLIYMNNFPNLTHIIILKDTWASIAHQMHELGLTSVVKLFKINYNLRFYSSPKVRYRPMKMHEDTEHLSLLFNLLVSIIDHIVNGFPNSSSGDLGEVFTSPATKKNMAMLKEPMEWLGPVFCNTVELSWRLMFKHLMKRHPGAERRQREADEADHRRF</sequence>
<dbReference type="EMBL" id="VCGU01000002">
    <property type="protein sequence ID" value="TRY79547.1"/>
    <property type="molecule type" value="Genomic_DNA"/>
</dbReference>
<keyword evidence="4" id="KW-0479">Metal-binding</keyword>
<dbReference type="SUPFAM" id="SSF46458">
    <property type="entry name" value="Globin-like"/>
    <property type="match status" value="2"/>
</dbReference>
<evidence type="ECO:0000259" key="7">
    <source>
        <dbReference type="Pfam" id="PF00042"/>
    </source>
</evidence>
<evidence type="ECO:0000256" key="3">
    <source>
        <dbReference type="ARBA" id="ARBA00022621"/>
    </source>
</evidence>
<accession>A0A553PPE3</accession>
<gene>
    <name evidence="8" type="ORF">TCAL_12407</name>
</gene>
<feature type="domain" description="Globin" evidence="7">
    <location>
        <begin position="349"/>
        <end position="465"/>
    </location>
</feature>
<keyword evidence="5" id="KW-0408">Iron</keyword>
<evidence type="ECO:0000256" key="4">
    <source>
        <dbReference type="ARBA" id="ARBA00022723"/>
    </source>
</evidence>
<dbReference type="GO" id="GO:0005344">
    <property type="term" value="F:oxygen carrier activity"/>
    <property type="evidence" value="ECO:0007669"/>
    <property type="project" value="UniProtKB-KW"/>
</dbReference>
<dbReference type="Gene3D" id="1.10.490.10">
    <property type="entry name" value="Globins"/>
    <property type="match status" value="2"/>
</dbReference>
<protein>
    <recommendedName>
        <fullName evidence="7">Globin domain-containing protein</fullName>
    </recommendedName>
</protein>
<dbReference type="GO" id="GO:0019825">
    <property type="term" value="F:oxygen binding"/>
    <property type="evidence" value="ECO:0007669"/>
    <property type="project" value="InterPro"/>
</dbReference>
<name>A0A553PPE3_TIGCA</name>
<feature type="region of interest" description="Disordered" evidence="6">
    <location>
        <begin position="244"/>
        <end position="264"/>
    </location>
</feature>
<comment type="caution">
    <text evidence="8">The sequence shown here is derived from an EMBL/GenBank/DDBJ whole genome shotgun (WGS) entry which is preliminary data.</text>
</comment>
<dbReference type="InterPro" id="IPR000971">
    <property type="entry name" value="Globin"/>
</dbReference>